<reference evidence="4" key="3">
    <citation type="submission" date="2015-06" db="UniProtKB">
        <authorList>
            <consortium name="EnsemblMetazoa"/>
        </authorList>
    </citation>
    <scope>IDENTIFICATION</scope>
</reference>
<feature type="domain" description="Chitin-binding type-4" evidence="2">
    <location>
        <begin position="20"/>
        <end position="207"/>
    </location>
</feature>
<dbReference type="InterPro" id="IPR004302">
    <property type="entry name" value="Cellulose/chitin-bd_N"/>
</dbReference>
<feature type="signal peptide" evidence="1">
    <location>
        <begin position="1"/>
        <end position="19"/>
    </location>
</feature>
<evidence type="ECO:0000313" key="5">
    <source>
        <dbReference type="Proteomes" id="UP000014760"/>
    </source>
</evidence>
<keyword evidence="5" id="KW-1185">Reference proteome</keyword>
<proteinExistence type="predicted"/>
<dbReference type="HOGENOM" id="CLU_041201_1_0_1"/>
<keyword evidence="1" id="KW-0732">Signal</keyword>
<evidence type="ECO:0000313" key="4">
    <source>
        <dbReference type="EnsemblMetazoa" id="CapteP135197"/>
    </source>
</evidence>
<reference evidence="5" key="1">
    <citation type="submission" date="2012-12" db="EMBL/GenBank/DDBJ databases">
        <authorList>
            <person name="Hellsten U."/>
            <person name="Grimwood J."/>
            <person name="Chapman J.A."/>
            <person name="Shapiro H."/>
            <person name="Aerts A."/>
            <person name="Otillar R.P."/>
            <person name="Terry A.Y."/>
            <person name="Boore J.L."/>
            <person name="Simakov O."/>
            <person name="Marletaz F."/>
            <person name="Cho S.-J."/>
            <person name="Edsinger-Gonzales E."/>
            <person name="Havlak P."/>
            <person name="Kuo D.-H."/>
            <person name="Larsson T."/>
            <person name="Lv J."/>
            <person name="Arendt D."/>
            <person name="Savage R."/>
            <person name="Osoegawa K."/>
            <person name="de Jong P."/>
            <person name="Lindberg D.R."/>
            <person name="Seaver E.C."/>
            <person name="Weisblat D.A."/>
            <person name="Putnam N.H."/>
            <person name="Grigoriev I.V."/>
            <person name="Rokhsar D.S."/>
        </authorList>
    </citation>
    <scope>NUCLEOTIDE SEQUENCE</scope>
    <source>
        <strain evidence="5">I ESC-2004</strain>
    </source>
</reference>
<evidence type="ECO:0000256" key="1">
    <source>
        <dbReference type="SAM" id="SignalP"/>
    </source>
</evidence>
<sequence>MCIFLLFTIFATLARSVEGHGMLIEPPSRASMWRYGYNTPVNYADNQLFCGGYTVQWEQNGGKCGVCGDPWEGPRDHEAGGKYATGIIVRHYQPGATIHVIIDLTATHKGWFEFRICPNNDPKKAITHECLDQHVLQLANGTGTKFYITSPNPQKYQIPLKLPPKLKCSQCVLQWKYNAGNNWGVDASGSGCVGCGPQEQFYACADIAI</sequence>
<protein>
    <recommendedName>
        <fullName evidence="2">Chitin-binding type-4 domain-containing protein</fullName>
    </recommendedName>
</protein>
<dbReference type="STRING" id="283909.R7T5B9"/>
<dbReference type="EnsemblMetazoa" id="CapteT135197">
    <property type="protein sequence ID" value="CapteP135197"/>
    <property type="gene ID" value="CapteG135197"/>
</dbReference>
<dbReference type="OrthoDB" id="64893at2759"/>
<accession>R7T5B9</accession>
<dbReference type="OMA" id="WGTCSNG"/>
<reference evidence="3 5" key="2">
    <citation type="journal article" date="2013" name="Nature">
        <title>Insights into bilaterian evolution from three spiralian genomes.</title>
        <authorList>
            <person name="Simakov O."/>
            <person name="Marletaz F."/>
            <person name="Cho S.J."/>
            <person name="Edsinger-Gonzales E."/>
            <person name="Havlak P."/>
            <person name="Hellsten U."/>
            <person name="Kuo D.H."/>
            <person name="Larsson T."/>
            <person name="Lv J."/>
            <person name="Arendt D."/>
            <person name="Savage R."/>
            <person name="Osoegawa K."/>
            <person name="de Jong P."/>
            <person name="Grimwood J."/>
            <person name="Chapman J.A."/>
            <person name="Shapiro H."/>
            <person name="Aerts A."/>
            <person name="Otillar R.P."/>
            <person name="Terry A.Y."/>
            <person name="Boore J.L."/>
            <person name="Grigoriev I.V."/>
            <person name="Lindberg D.R."/>
            <person name="Seaver E.C."/>
            <person name="Weisblat D.A."/>
            <person name="Putnam N.H."/>
            <person name="Rokhsar D.S."/>
        </authorList>
    </citation>
    <scope>NUCLEOTIDE SEQUENCE</scope>
    <source>
        <strain evidence="3 5">I ESC-2004</strain>
    </source>
</reference>
<dbReference type="PANTHER" id="PTHR21113:SF4">
    <property type="entry name" value="CHITIN-BINDING TYPE-4 DOMAIN-CONTAINING PROTEIN"/>
    <property type="match status" value="1"/>
</dbReference>
<organism evidence="3">
    <name type="scientific">Capitella teleta</name>
    <name type="common">Polychaete worm</name>
    <dbReference type="NCBI Taxonomy" id="283909"/>
    <lineage>
        <taxon>Eukaryota</taxon>
        <taxon>Metazoa</taxon>
        <taxon>Spiralia</taxon>
        <taxon>Lophotrochozoa</taxon>
        <taxon>Annelida</taxon>
        <taxon>Polychaeta</taxon>
        <taxon>Sedentaria</taxon>
        <taxon>Scolecida</taxon>
        <taxon>Capitellidae</taxon>
        <taxon>Capitella</taxon>
    </lineage>
</organism>
<dbReference type="Proteomes" id="UP000014760">
    <property type="component" value="Unassembled WGS sequence"/>
</dbReference>
<evidence type="ECO:0000259" key="2">
    <source>
        <dbReference type="Pfam" id="PF03067"/>
    </source>
</evidence>
<evidence type="ECO:0000313" key="3">
    <source>
        <dbReference type="EMBL" id="ELT88524.1"/>
    </source>
</evidence>
<dbReference type="EMBL" id="AMQN01015340">
    <property type="status" value="NOT_ANNOTATED_CDS"/>
    <property type="molecule type" value="Genomic_DNA"/>
</dbReference>
<feature type="non-terminal residue" evidence="3">
    <location>
        <position position="209"/>
    </location>
</feature>
<dbReference type="PANTHER" id="PTHR21113">
    <property type="entry name" value="AGAP001705-PA"/>
    <property type="match status" value="1"/>
</dbReference>
<dbReference type="EMBL" id="KB311816">
    <property type="protein sequence ID" value="ELT88524.1"/>
    <property type="molecule type" value="Genomic_DNA"/>
</dbReference>
<gene>
    <name evidence="3" type="ORF">CAPTEDRAFT_135197</name>
</gene>
<dbReference type="AlphaFoldDB" id="R7T5B9"/>
<name>R7T5B9_CAPTE</name>
<dbReference type="Pfam" id="PF03067">
    <property type="entry name" value="LPMO_10"/>
    <property type="match status" value="1"/>
</dbReference>
<feature type="chain" id="PRO_5008786664" description="Chitin-binding type-4 domain-containing protein" evidence="1">
    <location>
        <begin position="20"/>
        <end position="209"/>
    </location>
</feature>